<dbReference type="InterPro" id="IPR002136">
    <property type="entry name" value="Ribosomal_uL4"/>
</dbReference>
<evidence type="ECO:0000313" key="7">
    <source>
        <dbReference type="EMBL" id="HGI74474.1"/>
    </source>
</evidence>
<dbReference type="AlphaFoldDB" id="A0A7V3YKP7"/>
<comment type="caution">
    <text evidence="7">The sequence shown here is derived from an EMBL/GenBank/DDBJ whole genome shotgun (WGS) entry which is preliminary data.</text>
</comment>
<keyword evidence="5" id="KW-0694">RNA-binding</keyword>
<evidence type="ECO:0000256" key="3">
    <source>
        <dbReference type="ARBA" id="ARBA00023274"/>
    </source>
</evidence>
<dbReference type="SUPFAM" id="SSF52166">
    <property type="entry name" value="Ribosomal protein L4"/>
    <property type="match status" value="1"/>
</dbReference>
<comment type="subunit">
    <text evidence="5">Part of the 50S ribosomal subunit.</text>
</comment>
<evidence type="ECO:0000256" key="5">
    <source>
        <dbReference type="HAMAP-Rule" id="MF_01328"/>
    </source>
</evidence>
<dbReference type="InterPro" id="IPR013005">
    <property type="entry name" value="Ribosomal_uL4-like"/>
</dbReference>
<dbReference type="PANTHER" id="PTHR10746:SF6">
    <property type="entry name" value="LARGE RIBOSOMAL SUBUNIT PROTEIN UL4M"/>
    <property type="match status" value="1"/>
</dbReference>
<comment type="function">
    <text evidence="5">One of the primary rRNA binding proteins, this protein initially binds near the 5'-end of the 23S rRNA. It is important during the early stages of 50S assembly. It makes multiple contacts with different domains of the 23S rRNA in the assembled 50S subunit and ribosome.</text>
</comment>
<dbReference type="HAMAP" id="MF_01328_B">
    <property type="entry name" value="Ribosomal_uL4_B"/>
    <property type="match status" value="1"/>
</dbReference>
<dbReference type="GO" id="GO:0003735">
    <property type="term" value="F:structural constituent of ribosome"/>
    <property type="evidence" value="ECO:0007669"/>
    <property type="project" value="InterPro"/>
</dbReference>
<comment type="function">
    <text evidence="5">Forms part of the polypeptide exit tunnel.</text>
</comment>
<dbReference type="GO" id="GO:0006412">
    <property type="term" value="P:translation"/>
    <property type="evidence" value="ECO:0007669"/>
    <property type="project" value="UniProtKB-UniRule"/>
</dbReference>
<name>A0A7V3YKP7_9BACT</name>
<comment type="similarity">
    <text evidence="1 5">Belongs to the universal ribosomal protein uL4 family.</text>
</comment>
<organism evidence="7">
    <name type="scientific">Candidatus Caldatribacterium californiense</name>
    <dbReference type="NCBI Taxonomy" id="1454726"/>
    <lineage>
        <taxon>Bacteria</taxon>
        <taxon>Pseudomonadati</taxon>
        <taxon>Atribacterota</taxon>
        <taxon>Atribacteria</taxon>
        <taxon>Atribacterales</taxon>
        <taxon>Candidatus Caldatribacteriaceae</taxon>
        <taxon>Candidatus Caldatribacterium</taxon>
    </lineage>
</organism>
<reference evidence="7" key="1">
    <citation type="journal article" date="2020" name="mSystems">
        <title>Genome- and Community-Level Interaction Insights into Carbon Utilization and Element Cycling Functions of Hydrothermarchaeota in Hydrothermal Sediment.</title>
        <authorList>
            <person name="Zhou Z."/>
            <person name="Liu Y."/>
            <person name="Xu W."/>
            <person name="Pan J."/>
            <person name="Luo Z.H."/>
            <person name="Li M."/>
        </authorList>
    </citation>
    <scope>NUCLEOTIDE SEQUENCE [LARGE SCALE GENOMIC DNA]</scope>
    <source>
        <strain evidence="7">SpSt-716</strain>
    </source>
</reference>
<dbReference type="EMBL" id="DTEN01000085">
    <property type="protein sequence ID" value="HGI74474.1"/>
    <property type="molecule type" value="Genomic_DNA"/>
</dbReference>
<keyword evidence="2 5" id="KW-0689">Ribosomal protein</keyword>
<sequence>MELAVKDRTGQVVETVSVDDEWLEGVEENTHLLYLAVKAFLDNQRLGTAKTKTRGEVRGGGRKPWPQKGTGRARHGSIRSPIWRHGGIVFGPRPRSYYHTLSKKERRKALFLALREKIRMSSLILVEKITFPLPKTKEGVRFLETLQTRGKVLIILQSADASVSRVFSNIPDVTVKPVHEITAYFILNADWVIMEKEAFLSLLEVWGYGG</sequence>
<keyword evidence="3 5" id="KW-0687">Ribonucleoprotein</keyword>
<dbReference type="InterPro" id="IPR023574">
    <property type="entry name" value="Ribosomal_uL4_dom_sf"/>
</dbReference>
<dbReference type="NCBIfam" id="TIGR03953">
    <property type="entry name" value="rplD_bact"/>
    <property type="match status" value="1"/>
</dbReference>
<dbReference type="Pfam" id="PF00573">
    <property type="entry name" value="Ribosomal_L4"/>
    <property type="match status" value="1"/>
</dbReference>
<evidence type="ECO:0000256" key="1">
    <source>
        <dbReference type="ARBA" id="ARBA00010528"/>
    </source>
</evidence>
<evidence type="ECO:0000256" key="2">
    <source>
        <dbReference type="ARBA" id="ARBA00022980"/>
    </source>
</evidence>
<keyword evidence="5" id="KW-0699">rRNA-binding</keyword>
<dbReference type="GO" id="GO:1990904">
    <property type="term" value="C:ribonucleoprotein complex"/>
    <property type="evidence" value="ECO:0007669"/>
    <property type="project" value="UniProtKB-KW"/>
</dbReference>
<accession>A0A7V3YKP7</accession>
<dbReference type="PANTHER" id="PTHR10746">
    <property type="entry name" value="50S RIBOSOMAL PROTEIN L4"/>
    <property type="match status" value="1"/>
</dbReference>
<dbReference type="GO" id="GO:0019843">
    <property type="term" value="F:rRNA binding"/>
    <property type="evidence" value="ECO:0007669"/>
    <property type="project" value="UniProtKB-UniRule"/>
</dbReference>
<dbReference type="GO" id="GO:0005840">
    <property type="term" value="C:ribosome"/>
    <property type="evidence" value="ECO:0007669"/>
    <property type="project" value="UniProtKB-KW"/>
</dbReference>
<evidence type="ECO:0000256" key="6">
    <source>
        <dbReference type="SAM" id="MobiDB-lite"/>
    </source>
</evidence>
<proteinExistence type="inferred from homology"/>
<evidence type="ECO:0000256" key="4">
    <source>
        <dbReference type="ARBA" id="ARBA00035244"/>
    </source>
</evidence>
<dbReference type="Gene3D" id="3.40.1370.10">
    <property type="match status" value="1"/>
</dbReference>
<gene>
    <name evidence="5" type="primary">rplD</name>
    <name evidence="7" type="ORF">ENU96_02150</name>
</gene>
<protein>
    <recommendedName>
        <fullName evidence="4 5">Large ribosomal subunit protein uL4</fullName>
    </recommendedName>
</protein>
<feature type="region of interest" description="Disordered" evidence="6">
    <location>
        <begin position="52"/>
        <end position="76"/>
    </location>
</feature>